<dbReference type="InterPro" id="IPR036400">
    <property type="entry name" value="Cyt_B5-like_heme/steroid_sf"/>
</dbReference>
<feature type="domain" description="Cytochrome b5 heme-binding" evidence="3">
    <location>
        <begin position="115"/>
        <end position="200"/>
    </location>
</feature>
<evidence type="ECO:0000256" key="2">
    <source>
        <dbReference type="SAM" id="MobiDB-lite"/>
    </source>
</evidence>
<dbReference type="InParanoid" id="A0A1Y2E0F6"/>
<organism evidence="4 5">
    <name type="scientific">Pseudomassariella vexata</name>
    <dbReference type="NCBI Taxonomy" id="1141098"/>
    <lineage>
        <taxon>Eukaryota</taxon>
        <taxon>Fungi</taxon>
        <taxon>Dikarya</taxon>
        <taxon>Ascomycota</taxon>
        <taxon>Pezizomycotina</taxon>
        <taxon>Sordariomycetes</taxon>
        <taxon>Xylariomycetidae</taxon>
        <taxon>Amphisphaeriales</taxon>
        <taxon>Pseudomassariaceae</taxon>
        <taxon>Pseudomassariella</taxon>
    </lineage>
</organism>
<evidence type="ECO:0000313" key="4">
    <source>
        <dbReference type="EMBL" id="ORY64355.1"/>
    </source>
</evidence>
<dbReference type="SUPFAM" id="SSF55856">
    <property type="entry name" value="Cytochrome b5-like heme/steroid binding domain"/>
    <property type="match status" value="1"/>
</dbReference>
<feature type="compositionally biased region" description="Polar residues" evidence="2">
    <location>
        <begin position="1"/>
        <end position="11"/>
    </location>
</feature>
<gene>
    <name evidence="4" type="ORF">BCR38DRAFT_409729</name>
</gene>
<dbReference type="InterPro" id="IPR050577">
    <property type="entry name" value="MAPR/NEUFC/NENF-like"/>
</dbReference>
<evidence type="ECO:0000256" key="1">
    <source>
        <dbReference type="ARBA" id="ARBA00038357"/>
    </source>
</evidence>
<reference evidence="4 5" key="1">
    <citation type="submission" date="2016-07" db="EMBL/GenBank/DDBJ databases">
        <title>Pervasive Adenine N6-methylation of Active Genes in Fungi.</title>
        <authorList>
            <consortium name="DOE Joint Genome Institute"/>
            <person name="Mondo S.J."/>
            <person name="Dannebaum R.O."/>
            <person name="Kuo R.C."/>
            <person name="Labutti K."/>
            <person name="Haridas S."/>
            <person name="Kuo A."/>
            <person name="Salamov A."/>
            <person name="Ahrendt S.R."/>
            <person name="Lipzen A."/>
            <person name="Sullivan W."/>
            <person name="Andreopoulos W.B."/>
            <person name="Clum A."/>
            <person name="Lindquist E."/>
            <person name="Daum C."/>
            <person name="Ramamoorthy G.K."/>
            <person name="Gryganskyi A."/>
            <person name="Culley D."/>
            <person name="Magnuson J.K."/>
            <person name="James T.Y."/>
            <person name="O'Malley M.A."/>
            <person name="Stajich J.E."/>
            <person name="Spatafora J.W."/>
            <person name="Visel A."/>
            <person name="Grigoriev I.V."/>
        </authorList>
    </citation>
    <scope>NUCLEOTIDE SEQUENCE [LARGE SCALE GENOMIC DNA]</scope>
    <source>
        <strain evidence="4 5">CBS 129021</strain>
    </source>
</reference>
<comment type="similarity">
    <text evidence="1">Belongs to the cytochrome b5 family. MAPR subfamily.</text>
</comment>
<dbReference type="AlphaFoldDB" id="A0A1Y2E0F6"/>
<feature type="region of interest" description="Disordered" evidence="2">
    <location>
        <begin position="1"/>
        <end position="47"/>
    </location>
</feature>
<feature type="region of interest" description="Disordered" evidence="2">
    <location>
        <begin position="255"/>
        <end position="275"/>
    </location>
</feature>
<dbReference type="OrthoDB" id="10257697at2759"/>
<dbReference type="Pfam" id="PF00173">
    <property type="entry name" value="Cyt-b5"/>
    <property type="match status" value="1"/>
</dbReference>
<dbReference type="PANTHER" id="PTHR10281:SF76">
    <property type="entry name" value="CALCUTTA CUP-RELATED"/>
    <property type="match status" value="1"/>
</dbReference>
<dbReference type="PANTHER" id="PTHR10281">
    <property type="entry name" value="MEMBRANE-ASSOCIATED PROGESTERONE RECEPTOR COMPONENT-RELATED"/>
    <property type="match status" value="1"/>
</dbReference>
<sequence>MSGRDTGNSSVRQRKGQVSDLSEDNRVVELSDTEEEQEAELVSSKPKSVQARVDNEDDYSPWVDVLRVITFLIFGSCALSYLISSGESFTWGLRHPPKYLNVDWWKAQLNGPLRLTLDELAQYDGTDDTKPLYLAINGSIYDVSSNRRTYGPGGSYHIFAGVDASRGFVTGCFGEDRTADMRGVEEMFIPLDDPEVDRLYTAAELEALKKEEREQAEQKVYETFAHWAKFFENSAKYQKVGEVKREKNWLEKEPRKKLCDTAAKGRPKRKAPEQK</sequence>
<dbReference type="FunFam" id="3.10.120.10:FF:000018">
    <property type="entry name" value="Heme/steroid binding domain protein, putative"/>
    <property type="match status" value="1"/>
</dbReference>
<dbReference type="GO" id="GO:0016020">
    <property type="term" value="C:membrane"/>
    <property type="evidence" value="ECO:0007669"/>
    <property type="project" value="TreeGrafter"/>
</dbReference>
<name>A0A1Y2E0F6_9PEZI</name>
<dbReference type="InterPro" id="IPR001199">
    <property type="entry name" value="Cyt_B5-like_heme/steroid-bd"/>
</dbReference>
<keyword evidence="5" id="KW-1185">Reference proteome</keyword>
<protein>
    <recommendedName>
        <fullName evidence="3">Cytochrome b5 heme-binding domain-containing protein</fullName>
    </recommendedName>
</protein>
<dbReference type="GeneID" id="63774608"/>
<accession>A0A1Y2E0F6</accession>
<evidence type="ECO:0000259" key="3">
    <source>
        <dbReference type="SMART" id="SM01117"/>
    </source>
</evidence>
<dbReference type="GO" id="GO:0012505">
    <property type="term" value="C:endomembrane system"/>
    <property type="evidence" value="ECO:0007669"/>
    <property type="project" value="TreeGrafter"/>
</dbReference>
<dbReference type="RefSeq" id="XP_040715769.1">
    <property type="nucleotide sequence ID" value="XM_040858396.1"/>
</dbReference>
<evidence type="ECO:0000313" key="5">
    <source>
        <dbReference type="Proteomes" id="UP000193689"/>
    </source>
</evidence>
<comment type="caution">
    <text evidence="4">The sequence shown here is derived from an EMBL/GenBank/DDBJ whole genome shotgun (WGS) entry which is preliminary data.</text>
</comment>
<dbReference type="EMBL" id="MCFJ01000007">
    <property type="protein sequence ID" value="ORY64355.1"/>
    <property type="molecule type" value="Genomic_DNA"/>
</dbReference>
<dbReference type="Gene3D" id="3.10.120.10">
    <property type="entry name" value="Cytochrome b5-like heme/steroid binding domain"/>
    <property type="match status" value="1"/>
</dbReference>
<dbReference type="Proteomes" id="UP000193689">
    <property type="component" value="Unassembled WGS sequence"/>
</dbReference>
<dbReference type="SMART" id="SM01117">
    <property type="entry name" value="Cyt-b5"/>
    <property type="match status" value="1"/>
</dbReference>
<proteinExistence type="inferred from homology"/>
<dbReference type="STRING" id="1141098.A0A1Y2E0F6"/>